<proteinExistence type="predicted"/>
<keyword evidence="2" id="KW-1185">Reference proteome</keyword>
<accession>H0XTS8</accession>
<reference evidence="1" key="2">
    <citation type="submission" date="2025-08" db="UniProtKB">
        <authorList>
            <consortium name="Ensembl"/>
        </authorList>
    </citation>
    <scope>IDENTIFICATION</scope>
</reference>
<sequence>MLQALCGIFFQKQHFQDFRGWNILALKNVNLSYKYSPLNTHLDRNRTLIYSKAH</sequence>
<dbReference type="EMBL" id="AAQR03111543">
    <property type="status" value="NOT_ANNOTATED_CDS"/>
    <property type="molecule type" value="Genomic_DNA"/>
</dbReference>
<dbReference type="Ensembl" id="ENSOGAT00000025041.1">
    <property type="protein sequence ID" value="ENSOGAP00000019520.1"/>
    <property type="gene ID" value="ENSOGAG00000028190.1"/>
</dbReference>
<name>H0XTS8_OTOGA</name>
<reference evidence="1" key="3">
    <citation type="submission" date="2025-09" db="UniProtKB">
        <authorList>
            <consortium name="Ensembl"/>
        </authorList>
    </citation>
    <scope>IDENTIFICATION</scope>
</reference>
<evidence type="ECO:0000313" key="2">
    <source>
        <dbReference type="Proteomes" id="UP000005225"/>
    </source>
</evidence>
<protein>
    <submittedName>
        <fullName evidence="1">Uncharacterized protein</fullName>
    </submittedName>
</protein>
<evidence type="ECO:0000313" key="1">
    <source>
        <dbReference type="Ensembl" id="ENSOGAP00000019520.1"/>
    </source>
</evidence>
<dbReference type="Proteomes" id="UP000005225">
    <property type="component" value="Unassembled WGS sequence"/>
</dbReference>
<organism evidence="1 2">
    <name type="scientific">Otolemur garnettii</name>
    <name type="common">Small-eared galago</name>
    <name type="synonym">Garnett's greater bushbaby</name>
    <dbReference type="NCBI Taxonomy" id="30611"/>
    <lineage>
        <taxon>Eukaryota</taxon>
        <taxon>Metazoa</taxon>
        <taxon>Chordata</taxon>
        <taxon>Craniata</taxon>
        <taxon>Vertebrata</taxon>
        <taxon>Euteleostomi</taxon>
        <taxon>Mammalia</taxon>
        <taxon>Eutheria</taxon>
        <taxon>Euarchontoglires</taxon>
        <taxon>Primates</taxon>
        <taxon>Strepsirrhini</taxon>
        <taxon>Lorisiformes</taxon>
        <taxon>Galagidae</taxon>
        <taxon>Otolemur</taxon>
    </lineage>
</organism>
<reference evidence="2" key="1">
    <citation type="submission" date="2011-03" db="EMBL/GenBank/DDBJ databases">
        <title>Version 3 of the genome sequence of Otolemur garnettii (Bushbaby).</title>
        <authorList>
            <consortium name="The Broad Institute Genome Sequencing Platform"/>
            <person name="Di Palma F."/>
            <person name="Johnson J."/>
            <person name="Lander E.S."/>
            <person name="Lindblad-Toh K."/>
            <person name="Jaffe D.B."/>
            <person name="Gnerre S."/>
            <person name="MacCallum I."/>
            <person name="Przybylski D."/>
            <person name="Ribeiro F.J."/>
            <person name="Burton J.N."/>
            <person name="Walker B.J."/>
            <person name="Sharpe T."/>
            <person name="Hall G."/>
        </authorList>
    </citation>
    <scope>NUCLEOTIDE SEQUENCE [LARGE SCALE GENOMIC DNA]</scope>
</reference>
<dbReference type="HOGENOM" id="CLU_3049742_0_0_1"/>
<dbReference type="AlphaFoldDB" id="H0XTS8"/>
<dbReference type="InParanoid" id="H0XTS8"/>